<feature type="domain" description="Transposase IS701-like DDE" evidence="2">
    <location>
        <begin position="24"/>
        <end position="286"/>
    </location>
</feature>
<dbReference type="EMBL" id="JBHTAJ010000032">
    <property type="protein sequence ID" value="MFC7181446.1"/>
    <property type="molecule type" value="Genomic_DNA"/>
</dbReference>
<keyword evidence="4" id="KW-1185">Reference proteome</keyword>
<organism evidence="3 4">
    <name type="scientific">Kitasatospora paranensis</name>
    <dbReference type="NCBI Taxonomy" id="258053"/>
    <lineage>
        <taxon>Bacteria</taxon>
        <taxon>Bacillati</taxon>
        <taxon>Actinomycetota</taxon>
        <taxon>Actinomycetes</taxon>
        <taxon>Kitasatosporales</taxon>
        <taxon>Streptomycetaceae</taxon>
        <taxon>Kitasatospora</taxon>
    </lineage>
</organism>
<dbReference type="Proteomes" id="UP001596435">
    <property type="component" value="Unassembled WGS sequence"/>
</dbReference>
<feature type="compositionally biased region" description="Pro residues" evidence="1">
    <location>
        <begin position="441"/>
        <end position="450"/>
    </location>
</feature>
<proteinExistence type="predicted"/>
<dbReference type="Pfam" id="PF13546">
    <property type="entry name" value="DDE_5"/>
    <property type="match status" value="1"/>
</dbReference>
<comment type="caution">
    <text evidence="3">The sequence shown here is derived from an EMBL/GenBank/DDBJ whole genome shotgun (WGS) entry which is preliminary data.</text>
</comment>
<gene>
    <name evidence="3" type="ORF">ACFQMG_17995</name>
</gene>
<evidence type="ECO:0000313" key="3">
    <source>
        <dbReference type="EMBL" id="MFC7181446.1"/>
    </source>
</evidence>
<reference evidence="4" key="1">
    <citation type="journal article" date="2019" name="Int. J. Syst. Evol. Microbiol.">
        <title>The Global Catalogue of Microorganisms (GCM) 10K type strain sequencing project: providing services to taxonomists for standard genome sequencing and annotation.</title>
        <authorList>
            <consortium name="The Broad Institute Genomics Platform"/>
            <consortium name="The Broad Institute Genome Sequencing Center for Infectious Disease"/>
            <person name="Wu L."/>
            <person name="Ma J."/>
        </authorList>
    </citation>
    <scope>NUCLEOTIDE SEQUENCE [LARGE SCALE GENOMIC DNA]</scope>
    <source>
        <strain evidence="4">CGMCC 1.12859</strain>
    </source>
</reference>
<dbReference type="SUPFAM" id="SSF53098">
    <property type="entry name" value="Ribonuclease H-like"/>
    <property type="match status" value="1"/>
</dbReference>
<sequence>MSSVVFEALSRQAVAELSSFRLDLYAAMPRLADALFELSDALLRADGPVRALVELALAPEHRRSHGSLYAALNRGDLDADRLRCAIAARSLPRGPGGRIVLAVDVTAWLRPDANTSDARSFCHTYGRRENTHEMVPGWPYSFVAALEQGSTSWTALLDAQRLEPGADSAAVTAAQLREVLRCVFNAGHWKLGDPPVLIVADAGYDGPRLAWLLRDLPVRIVVRMRSDRVFFNPVPDGHRVGPKGGQPPRHGARFELADSATWHVPDSEHATRHYGAARVRAWHRLHPRIWRRSACSDYQGQLPIVEGTLIRLDVDHLPSGGTPKPVWLWFSDPTPSDEDTDTAWHAFLRRFDLEHTFRFLKQTMGWTRPRLREPAAADRWTRLVLAAHTQLRLARSLAADLRRPWERPQPADRLTPARVRRGFRNIRTTLTCPAHVARPSRPGPGRPPGQPNRRRAPEYDVGLALVTNP</sequence>
<evidence type="ECO:0000256" key="1">
    <source>
        <dbReference type="SAM" id="MobiDB-lite"/>
    </source>
</evidence>
<feature type="region of interest" description="Disordered" evidence="1">
    <location>
        <begin position="434"/>
        <end position="469"/>
    </location>
</feature>
<dbReference type="RefSeq" id="WP_380231483.1">
    <property type="nucleotide sequence ID" value="NZ_JBHSVH010000002.1"/>
</dbReference>
<name>A0ABW2FW03_9ACTN</name>
<accession>A0ABW2FW03</accession>
<dbReference type="Gene3D" id="3.90.350.10">
    <property type="entry name" value="Transposase Inhibitor Protein From Tn5, Chain A, domain 1"/>
    <property type="match status" value="1"/>
</dbReference>
<protein>
    <submittedName>
        <fullName evidence="3">NF041680 family putative transposase</fullName>
    </submittedName>
</protein>
<evidence type="ECO:0000313" key="4">
    <source>
        <dbReference type="Proteomes" id="UP001596435"/>
    </source>
</evidence>
<dbReference type="InterPro" id="IPR038721">
    <property type="entry name" value="IS701-like_DDE_dom"/>
</dbReference>
<dbReference type="NCBIfam" id="NF041680">
    <property type="entry name" value="transp_NF041680"/>
    <property type="match status" value="1"/>
</dbReference>
<evidence type="ECO:0000259" key="2">
    <source>
        <dbReference type="Pfam" id="PF13546"/>
    </source>
</evidence>
<dbReference type="InterPro" id="IPR012337">
    <property type="entry name" value="RNaseH-like_sf"/>
</dbReference>